<dbReference type="WBParaSite" id="PSU_v2.g18374.t1">
    <property type="protein sequence ID" value="PSU_v2.g18374.t1"/>
    <property type="gene ID" value="PSU_v2.g18374"/>
</dbReference>
<proteinExistence type="predicted"/>
<dbReference type="InterPro" id="IPR027417">
    <property type="entry name" value="P-loop_NTPase"/>
</dbReference>
<dbReference type="GO" id="GO:0042393">
    <property type="term" value="F:histone binding"/>
    <property type="evidence" value="ECO:0007669"/>
    <property type="project" value="TreeGrafter"/>
</dbReference>
<dbReference type="Gene3D" id="3.40.50.300">
    <property type="entry name" value="P-loop containing nucleotide triphosphate hydrolases"/>
    <property type="match status" value="1"/>
</dbReference>
<reference evidence="4" key="1">
    <citation type="submission" date="2022-11" db="UniProtKB">
        <authorList>
            <consortium name="WormBaseParasite"/>
        </authorList>
    </citation>
    <scope>IDENTIFICATION</scope>
</reference>
<dbReference type="GO" id="GO:0003682">
    <property type="term" value="F:chromatin binding"/>
    <property type="evidence" value="ECO:0007669"/>
    <property type="project" value="TreeGrafter"/>
</dbReference>
<dbReference type="GO" id="GO:0016887">
    <property type="term" value="F:ATP hydrolysis activity"/>
    <property type="evidence" value="ECO:0007669"/>
    <property type="project" value="TreeGrafter"/>
</dbReference>
<dbReference type="GO" id="GO:0140658">
    <property type="term" value="F:ATP-dependent chromatin remodeler activity"/>
    <property type="evidence" value="ECO:0007669"/>
    <property type="project" value="TreeGrafter"/>
</dbReference>
<dbReference type="GO" id="GO:0000785">
    <property type="term" value="C:chromatin"/>
    <property type="evidence" value="ECO:0007669"/>
    <property type="project" value="TreeGrafter"/>
</dbReference>
<dbReference type="Proteomes" id="UP000887577">
    <property type="component" value="Unplaced"/>
</dbReference>
<evidence type="ECO:0000313" key="4">
    <source>
        <dbReference type="WBParaSite" id="PSU_v2.g18374.t1"/>
    </source>
</evidence>
<dbReference type="AlphaFoldDB" id="A0A914YHV2"/>
<feature type="compositionally biased region" description="Basic and acidic residues" evidence="2">
    <location>
        <begin position="57"/>
        <end position="76"/>
    </location>
</feature>
<keyword evidence="3" id="KW-1185">Reference proteome</keyword>
<dbReference type="PANTHER" id="PTHR45623:SF17">
    <property type="entry name" value="CHROMODOMAIN-HELICASE-DNA-BINDING PROTEIN 3-RELATED"/>
    <property type="match status" value="1"/>
</dbReference>
<evidence type="ECO:0000256" key="1">
    <source>
        <dbReference type="ARBA" id="ARBA00023242"/>
    </source>
</evidence>
<dbReference type="GO" id="GO:0005634">
    <property type="term" value="C:nucleus"/>
    <property type="evidence" value="ECO:0007669"/>
    <property type="project" value="TreeGrafter"/>
</dbReference>
<keyword evidence="1" id="KW-0539">Nucleus</keyword>
<protein>
    <submittedName>
        <fullName evidence="4">Uncharacterized protein</fullName>
    </submittedName>
</protein>
<dbReference type="PANTHER" id="PTHR45623">
    <property type="entry name" value="CHROMODOMAIN-HELICASE-DNA-BINDING PROTEIN 3-RELATED-RELATED"/>
    <property type="match status" value="1"/>
</dbReference>
<evidence type="ECO:0000256" key="2">
    <source>
        <dbReference type="SAM" id="MobiDB-lite"/>
    </source>
</evidence>
<organism evidence="3 4">
    <name type="scientific">Panagrolaimus superbus</name>
    <dbReference type="NCBI Taxonomy" id="310955"/>
    <lineage>
        <taxon>Eukaryota</taxon>
        <taxon>Metazoa</taxon>
        <taxon>Ecdysozoa</taxon>
        <taxon>Nematoda</taxon>
        <taxon>Chromadorea</taxon>
        <taxon>Rhabditida</taxon>
        <taxon>Tylenchina</taxon>
        <taxon>Panagrolaimomorpha</taxon>
        <taxon>Panagrolaimoidea</taxon>
        <taxon>Panagrolaimidae</taxon>
        <taxon>Panagrolaimus</taxon>
    </lineage>
</organism>
<dbReference type="GO" id="GO:0003677">
    <property type="term" value="F:DNA binding"/>
    <property type="evidence" value="ECO:0007669"/>
    <property type="project" value="TreeGrafter"/>
</dbReference>
<feature type="region of interest" description="Disordered" evidence="2">
    <location>
        <begin position="57"/>
        <end position="77"/>
    </location>
</feature>
<accession>A0A914YHV2</accession>
<name>A0A914YHV2_9BILA</name>
<evidence type="ECO:0000313" key="3">
    <source>
        <dbReference type="Proteomes" id="UP000887577"/>
    </source>
</evidence>
<sequence>MIYRFVTRNSVEERITSVAKKKMLLTHLVVRAGIGQKGPSMSKTELDDVLRWGTEELFKDDEPEKDADGKEKKGNEQEIIWDDEAVEALLDRTVGDEPKEVKEGGEKKEHWTNEYLSSFKVAQYVTREADEEEEEPEDREIIGKNFFVIIMNKR</sequence>